<protein>
    <submittedName>
        <fullName evidence="6">Uncharacterized protein</fullName>
    </submittedName>
</protein>
<reference evidence="6 7" key="1">
    <citation type="journal article" date="2020" name="Nat. Commun.">
        <title>Genome of Tripterygium wilfordii and identification of cytochrome P450 involved in triptolide biosynthesis.</title>
        <authorList>
            <person name="Tu L."/>
            <person name="Su P."/>
            <person name="Zhang Z."/>
            <person name="Gao L."/>
            <person name="Wang J."/>
            <person name="Hu T."/>
            <person name="Zhou J."/>
            <person name="Zhang Y."/>
            <person name="Zhao Y."/>
            <person name="Liu Y."/>
            <person name="Song Y."/>
            <person name="Tong Y."/>
            <person name="Lu Y."/>
            <person name="Yang J."/>
            <person name="Xu C."/>
            <person name="Jia M."/>
            <person name="Peters R.J."/>
            <person name="Huang L."/>
            <person name="Gao W."/>
        </authorList>
    </citation>
    <scope>NUCLEOTIDE SEQUENCE [LARGE SCALE GENOMIC DNA]</scope>
    <source>
        <strain evidence="7">cv. XIE 37</strain>
        <tissue evidence="6">Leaf</tissue>
    </source>
</reference>
<dbReference type="GO" id="GO:0005634">
    <property type="term" value="C:nucleus"/>
    <property type="evidence" value="ECO:0007669"/>
    <property type="project" value="UniProtKB-SubCell"/>
</dbReference>
<evidence type="ECO:0000256" key="2">
    <source>
        <dbReference type="ARBA" id="ARBA00022763"/>
    </source>
</evidence>
<evidence type="ECO:0000256" key="5">
    <source>
        <dbReference type="SAM" id="MobiDB-lite"/>
    </source>
</evidence>
<dbReference type="PANTHER" id="PTHR12663:SF69">
    <property type="entry name" value="SISTER CHROMATID COHESION PROTEIN PDS5 HOMOLOG E"/>
    <property type="match status" value="1"/>
</dbReference>
<dbReference type="CDD" id="cd20404">
    <property type="entry name" value="Tudor_Agenet_AtEML-like"/>
    <property type="match status" value="1"/>
</dbReference>
<keyword evidence="7" id="KW-1185">Reference proteome</keyword>
<feature type="compositionally biased region" description="Basic and acidic residues" evidence="5">
    <location>
        <begin position="66"/>
        <end position="78"/>
    </location>
</feature>
<keyword evidence="3" id="KW-0234">DNA repair</keyword>
<feature type="region of interest" description="Disordered" evidence="5">
    <location>
        <begin position="59"/>
        <end position="165"/>
    </location>
</feature>
<dbReference type="InterPro" id="IPR039776">
    <property type="entry name" value="Pds5"/>
</dbReference>
<comment type="subcellular location">
    <subcellularLocation>
        <location evidence="1">Nucleus</location>
    </subcellularLocation>
</comment>
<comment type="caution">
    <text evidence="6">The sequence shown here is derived from an EMBL/GenBank/DDBJ whole genome shotgun (WGS) entry which is preliminary data.</text>
</comment>
<dbReference type="GO" id="GO:0007064">
    <property type="term" value="P:mitotic sister chromatid cohesion"/>
    <property type="evidence" value="ECO:0007669"/>
    <property type="project" value="InterPro"/>
</dbReference>
<evidence type="ECO:0000313" key="7">
    <source>
        <dbReference type="Proteomes" id="UP000593562"/>
    </source>
</evidence>
<proteinExistence type="predicted"/>
<gene>
    <name evidence="6" type="ORF">HS088_TW12G00226</name>
</gene>
<dbReference type="GO" id="GO:0000785">
    <property type="term" value="C:chromatin"/>
    <property type="evidence" value="ECO:0007669"/>
    <property type="project" value="TreeGrafter"/>
</dbReference>
<feature type="compositionally biased region" description="Polar residues" evidence="5">
    <location>
        <begin position="123"/>
        <end position="134"/>
    </location>
</feature>
<dbReference type="PANTHER" id="PTHR12663">
    <property type="entry name" value="ANDROGEN INDUCED INHIBITOR OF PROLIFERATION AS3 / PDS5-RELATED"/>
    <property type="match status" value="1"/>
</dbReference>
<evidence type="ECO:0000313" key="6">
    <source>
        <dbReference type="EMBL" id="KAF5739029.1"/>
    </source>
</evidence>
<dbReference type="Gene3D" id="2.30.30.140">
    <property type="match status" value="1"/>
</dbReference>
<dbReference type="EMBL" id="JAAARO010000012">
    <property type="protein sequence ID" value="KAF5739029.1"/>
    <property type="molecule type" value="Genomic_DNA"/>
</dbReference>
<sequence length="165" mass="18425">MSEVIKCSFIFCRFYKGVVDSYDPVKEKHEVLYADGDIETLNLRKECWELVEDDVLPHEGQGIDLPKLDNPPDRLEKQKGKKRKLESGKQRSANVSIERSGATDSAFEVKARNSGKTDKAVQVDTSVDAATQTDNLKDDNKESAGNLRMESPGAVSTPTRSYQRS</sequence>
<keyword evidence="2" id="KW-0227">DNA damage</keyword>
<keyword evidence="4" id="KW-0539">Nucleus</keyword>
<evidence type="ECO:0000256" key="4">
    <source>
        <dbReference type="ARBA" id="ARBA00023242"/>
    </source>
</evidence>
<evidence type="ECO:0000256" key="3">
    <source>
        <dbReference type="ARBA" id="ARBA00023204"/>
    </source>
</evidence>
<dbReference type="GO" id="GO:0006281">
    <property type="term" value="P:DNA repair"/>
    <property type="evidence" value="ECO:0007669"/>
    <property type="project" value="UniProtKB-KW"/>
</dbReference>
<name>A0A7J7CYJ5_TRIWF</name>
<dbReference type="AlphaFoldDB" id="A0A7J7CYJ5"/>
<feature type="compositionally biased region" description="Polar residues" evidence="5">
    <location>
        <begin position="154"/>
        <end position="165"/>
    </location>
</feature>
<dbReference type="Proteomes" id="UP000593562">
    <property type="component" value="Unassembled WGS sequence"/>
</dbReference>
<accession>A0A7J7CYJ5</accession>
<feature type="compositionally biased region" description="Basic and acidic residues" evidence="5">
    <location>
        <begin position="107"/>
        <end position="121"/>
    </location>
</feature>
<evidence type="ECO:0000256" key="1">
    <source>
        <dbReference type="ARBA" id="ARBA00004123"/>
    </source>
</evidence>
<organism evidence="6 7">
    <name type="scientific">Tripterygium wilfordii</name>
    <name type="common">Thunder God vine</name>
    <dbReference type="NCBI Taxonomy" id="458696"/>
    <lineage>
        <taxon>Eukaryota</taxon>
        <taxon>Viridiplantae</taxon>
        <taxon>Streptophyta</taxon>
        <taxon>Embryophyta</taxon>
        <taxon>Tracheophyta</taxon>
        <taxon>Spermatophyta</taxon>
        <taxon>Magnoliopsida</taxon>
        <taxon>eudicotyledons</taxon>
        <taxon>Gunneridae</taxon>
        <taxon>Pentapetalae</taxon>
        <taxon>rosids</taxon>
        <taxon>fabids</taxon>
        <taxon>Celastrales</taxon>
        <taxon>Celastraceae</taxon>
        <taxon>Tripterygium</taxon>
    </lineage>
</organism>
<dbReference type="InParanoid" id="A0A7J7CYJ5"/>